<keyword evidence="3" id="KW-1185">Reference proteome</keyword>
<reference evidence="2 3" key="1">
    <citation type="journal article" date="2020" name="IScience">
        <title>Genome Sequencing of the Endangered Kingdonia uniflora (Circaeasteraceae, Ranunculales) Reveals Potential Mechanisms of Evolutionary Specialization.</title>
        <authorList>
            <person name="Sun Y."/>
            <person name="Deng T."/>
            <person name="Zhang A."/>
            <person name="Moore M.J."/>
            <person name="Landis J.B."/>
            <person name="Lin N."/>
            <person name="Zhang H."/>
            <person name="Zhang X."/>
            <person name="Huang J."/>
            <person name="Zhang X."/>
            <person name="Sun H."/>
            <person name="Wang H."/>
        </authorList>
    </citation>
    <scope>NUCLEOTIDE SEQUENCE [LARGE SCALE GENOMIC DNA]</scope>
    <source>
        <strain evidence="2">TB1705</strain>
        <tissue evidence="2">Leaf</tissue>
    </source>
</reference>
<feature type="compositionally biased region" description="Polar residues" evidence="1">
    <location>
        <begin position="655"/>
        <end position="665"/>
    </location>
</feature>
<dbReference type="PANTHER" id="PTHR31973">
    <property type="entry name" value="POLYPROTEIN, PUTATIVE-RELATED"/>
    <property type="match status" value="1"/>
</dbReference>
<accession>A0A7J7MSS0</accession>
<gene>
    <name evidence="2" type="ORF">GIB67_015193</name>
</gene>
<proteinExistence type="predicted"/>
<organism evidence="2 3">
    <name type="scientific">Kingdonia uniflora</name>
    <dbReference type="NCBI Taxonomy" id="39325"/>
    <lineage>
        <taxon>Eukaryota</taxon>
        <taxon>Viridiplantae</taxon>
        <taxon>Streptophyta</taxon>
        <taxon>Embryophyta</taxon>
        <taxon>Tracheophyta</taxon>
        <taxon>Spermatophyta</taxon>
        <taxon>Magnoliopsida</taxon>
        <taxon>Ranunculales</taxon>
        <taxon>Circaeasteraceae</taxon>
        <taxon>Kingdonia</taxon>
    </lineage>
</organism>
<dbReference type="AlphaFoldDB" id="A0A7J7MSS0"/>
<protein>
    <recommendedName>
        <fullName evidence="4">Transposase MuDR plant domain-containing protein</fullName>
    </recommendedName>
</protein>
<dbReference type="PANTHER" id="PTHR31973:SF188">
    <property type="entry name" value="POLYPROTEIN, PUTATIVE-RELATED"/>
    <property type="match status" value="1"/>
</dbReference>
<evidence type="ECO:0000313" key="2">
    <source>
        <dbReference type="EMBL" id="KAF6157877.1"/>
    </source>
</evidence>
<name>A0A7J7MSS0_9MAGN</name>
<evidence type="ECO:0000313" key="3">
    <source>
        <dbReference type="Proteomes" id="UP000541444"/>
    </source>
</evidence>
<dbReference type="Proteomes" id="UP000541444">
    <property type="component" value="Unassembled WGS sequence"/>
</dbReference>
<dbReference type="EMBL" id="JACGCM010001245">
    <property type="protein sequence ID" value="KAF6157877.1"/>
    <property type="molecule type" value="Genomic_DNA"/>
</dbReference>
<comment type="caution">
    <text evidence="2">The sequence shown here is derived from an EMBL/GenBank/DDBJ whole genome shotgun (WGS) entry which is preliminary data.</text>
</comment>
<dbReference type="OrthoDB" id="785835at2759"/>
<feature type="region of interest" description="Disordered" evidence="1">
    <location>
        <begin position="601"/>
        <end position="665"/>
    </location>
</feature>
<evidence type="ECO:0008006" key="4">
    <source>
        <dbReference type="Google" id="ProtNLM"/>
    </source>
</evidence>
<sequence length="665" mass="76291">MGTIPKGCMIQVCCIFIGKKIIVDKNNVFKDMCCNSDSVVYGKVNFYVLFFMKPNDVQVLKWKRPSYLSDEELDVILNSSDNDCNVEENTNKNLPDFTEYGDEYVVESGGKDEETAIQVIDVVEEQHFEENHVEIEVEPNLKNNINNLEPEDGYYNTLFSQDKDGIPSIVDLAKHEEFKQFVMKTSNIFKAEEEIEFRDSTKYFNNLDPIAVDMEWPTVNEAKNYIKTWFIMNKFTYMQNKNDSYRIRFKCTDVNCNWMLYVRKSPDGNTMTVKGLSFLEHTCEGNSNEKNQLVNTLWVANYCEDGLRNSKHSRPLDVGTTIRRKFEIYLSYWTSWNAWTICMKRIVGSYDERYFKMRILVDKLLIANPGSVIGCSSDPSTLQFVLILGLDRCLLKGKYGGVCMSIISLDWNNGLFPITTYLCRTRTYRVVGKDNFLAQLQVDHPKAKRWLEREAPETWCRSHFDTTAKCEHITNNFSESFNKWILKISDKPLHKEVQNLNMMMMTLMYERRNKAKTWDQQEVRPPPLIRLAGRPRKQRRKDEDELNGNGGERKCDKCGMFGHNKKTCKGLLAVPQSPLRRPLSRQDTHMSQRELRANIGFDTTNDEPIGTRGRSTIRGGDRSGGTGSDISSVGGRSTVIAGGRSSIGRALSAGGKSTTTQTRGD</sequence>
<feature type="region of interest" description="Disordered" evidence="1">
    <location>
        <begin position="516"/>
        <end position="553"/>
    </location>
</feature>
<evidence type="ECO:0000256" key="1">
    <source>
        <dbReference type="SAM" id="MobiDB-lite"/>
    </source>
</evidence>